<sequence>MADGLVTGWKLDRAEREELLRRFPPRWPDLVADHVTLASRKAGPRPLPTDREGLIVGRVDDGDGLQALVVEIGGTTDRPDGSTYHVTWSLDRARGRTAVQSNEVLARLGWEALPEPVPVTLIPARF</sequence>
<evidence type="ECO:0000313" key="1">
    <source>
        <dbReference type="EMBL" id="PAX07688.1"/>
    </source>
</evidence>
<dbReference type="OrthoDB" id="7510933at2"/>
<dbReference type="RefSeq" id="WP_095997930.1">
    <property type="nucleotide sequence ID" value="NZ_NSLI01000003.1"/>
</dbReference>
<proteinExistence type="predicted"/>
<dbReference type="AlphaFoldDB" id="A0A2A2SEL6"/>
<evidence type="ECO:0000313" key="2">
    <source>
        <dbReference type="Proteomes" id="UP000218151"/>
    </source>
</evidence>
<organism evidence="1 2">
    <name type="scientific">Sphingomonas lenta</name>
    <dbReference type="NCBI Taxonomy" id="1141887"/>
    <lineage>
        <taxon>Bacteria</taxon>
        <taxon>Pseudomonadati</taxon>
        <taxon>Pseudomonadota</taxon>
        <taxon>Alphaproteobacteria</taxon>
        <taxon>Sphingomonadales</taxon>
        <taxon>Sphingomonadaceae</taxon>
        <taxon>Sphingomonas</taxon>
    </lineage>
</organism>
<gene>
    <name evidence="1" type="ORF">CKY28_08570</name>
</gene>
<name>A0A2A2SEL6_9SPHN</name>
<keyword evidence="2" id="KW-1185">Reference proteome</keyword>
<comment type="caution">
    <text evidence="1">The sequence shown here is derived from an EMBL/GenBank/DDBJ whole genome shotgun (WGS) entry which is preliminary data.</text>
</comment>
<dbReference type="Proteomes" id="UP000218151">
    <property type="component" value="Unassembled WGS sequence"/>
</dbReference>
<dbReference type="EMBL" id="NSLI01000003">
    <property type="protein sequence ID" value="PAX07688.1"/>
    <property type="molecule type" value="Genomic_DNA"/>
</dbReference>
<reference evidence="2" key="1">
    <citation type="submission" date="2017-09" db="EMBL/GenBank/DDBJ databases">
        <authorList>
            <person name="Feng G."/>
            <person name="Zhu H."/>
        </authorList>
    </citation>
    <scope>NUCLEOTIDE SEQUENCE [LARGE SCALE GENOMIC DNA]</scope>
    <source>
        <strain evidence="2">1PNM-20</strain>
    </source>
</reference>
<accession>A0A2A2SEL6</accession>
<protein>
    <submittedName>
        <fullName evidence="1">Uncharacterized protein</fullName>
    </submittedName>
</protein>